<comment type="caution">
    <text evidence="2">The sequence shown here is derived from an EMBL/GenBank/DDBJ whole genome shotgun (WGS) entry which is preliminary data.</text>
</comment>
<dbReference type="EMBL" id="VSRR010105132">
    <property type="protein sequence ID" value="MPC96234.1"/>
    <property type="molecule type" value="Genomic_DNA"/>
</dbReference>
<reference evidence="2 3" key="1">
    <citation type="submission" date="2019-05" db="EMBL/GenBank/DDBJ databases">
        <title>Another draft genome of Portunus trituberculatus and its Hox gene families provides insights of decapod evolution.</title>
        <authorList>
            <person name="Jeong J.-H."/>
            <person name="Song I."/>
            <person name="Kim S."/>
            <person name="Choi T."/>
            <person name="Kim D."/>
            <person name="Ryu S."/>
            <person name="Kim W."/>
        </authorList>
    </citation>
    <scope>NUCLEOTIDE SEQUENCE [LARGE SCALE GENOMIC DNA]</scope>
    <source>
        <tissue evidence="2">Muscle</tissue>
    </source>
</reference>
<evidence type="ECO:0000313" key="2">
    <source>
        <dbReference type="EMBL" id="MPC96234.1"/>
    </source>
</evidence>
<dbReference type="Proteomes" id="UP000324222">
    <property type="component" value="Unassembled WGS sequence"/>
</dbReference>
<feature type="region of interest" description="Disordered" evidence="1">
    <location>
        <begin position="51"/>
        <end position="79"/>
    </location>
</feature>
<keyword evidence="3" id="KW-1185">Reference proteome</keyword>
<protein>
    <submittedName>
        <fullName evidence="2">Uncharacterized protein</fullName>
    </submittedName>
</protein>
<dbReference type="AlphaFoldDB" id="A0A5B7JV52"/>
<evidence type="ECO:0000313" key="3">
    <source>
        <dbReference type="Proteomes" id="UP000324222"/>
    </source>
</evidence>
<proteinExistence type="predicted"/>
<organism evidence="2 3">
    <name type="scientific">Portunus trituberculatus</name>
    <name type="common">Swimming crab</name>
    <name type="synonym">Neptunus trituberculatus</name>
    <dbReference type="NCBI Taxonomy" id="210409"/>
    <lineage>
        <taxon>Eukaryota</taxon>
        <taxon>Metazoa</taxon>
        <taxon>Ecdysozoa</taxon>
        <taxon>Arthropoda</taxon>
        <taxon>Crustacea</taxon>
        <taxon>Multicrustacea</taxon>
        <taxon>Malacostraca</taxon>
        <taxon>Eumalacostraca</taxon>
        <taxon>Eucarida</taxon>
        <taxon>Decapoda</taxon>
        <taxon>Pleocyemata</taxon>
        <taxon>Brachyura</taxon>
        <taxon>Eubrachyura</taxon>
        <taxon>Portunoidea</taxon>
        <taxon>Portunidae</taxon>
        <taxon>Portuninae</taxon>
        <taxon>Portunus</taxon>
    </lineage>
</organism>
<feature type="compositionally biased region" description="Pro residues" evidence="1">
    <location>
        <begin position="61"/>
        <end position="79"/>
    </location>
</feature>
<accession>A0A5B7JV52</accession>
<gene>
    <name evidence="2" type="ORF">E2C01_091479</name>
</gene>
<sequence>MSEWAARGTAQAALAPWPERRLWPCARGGIGRPWANCEYVNETDHDYGIGRRYTQTHHLPPTTPPTPRPLPPPPPLPNR</sequence>
<evidence type="ECO:0000256" key="1">
    <source>
        <dbReference type="SAM" id="MobiDB-lite"/>
    </source>
</evidence>
<name>A0A5B7JV52_PORTR</name>